<comment type="similarity">
    <text evidence="10">Belongs to the DEAD box helicase family.</text>
</comment>
<dbReference type="InterPro" id="IPR001650">
    <property type="entry name" value="Helicase_C-like"/>
</dbReference>
<name>A0A8K0WXG2_9HYPO</name>
<comment type="caution">
    <text evidence="15">The sequence shown here is derived from an EMBL/GenBank/DDBJ whole genome shotgun (WGS) entry which is preliminary data.</text>
</comment>
<dbReference type="PROSITE" id="PS51192">
    <property type="entry name" value="HELICASE_ATP_BIND_1"/>
    <property type="match status" value="1"/>
</dbReference>
<keyword evidence="8" id="KW-0539">Nucleus</keyword>
<gene>
    <name evidence="15" type="ORF">B0I35DRAFT_346393</name>
</gene>
<dbReference type="CDD" id="cd17955">
    <property type="entry name" value="DEADc_DDX49"/>
    <property type="match status" value="1"/>
</dbReference>
<dbReference type="InterPro" id="IPR014014">
    <property type="entry name" value="RNA_helicase_DEAD_Q_motif"/>
</dbReference>
<dbReference type="Pfam" id="PF00270">
    <property type="entry name" value="DEAD"/>
    <property type="match status" value="1"/>
</dbReference>
<protein>
    <submittedName>
        <fullName evidence="15">ATP-dependent RNA helicase DBP8</fullName>
    </submittedName>
</protein>
<keyword evidence="7" id="KW-0694">RNA-binding</keyword>
<organism evidence="15 16">
    <name type="scientific">Stachybotrys elegans</name>
    <dbReference type="NCBI Taxonomy" id="80388"/>
    <lineage>
        <taxon>Eukaryota</taxon>
        <taxon>Fungi</taxon>
        <taxon>Dikarya</taxon>
        <taxon>Ascomycota</taxon>
        <taxon>Pezizomycotina</taxon>
        <taxon>Sordariomycetes</taxon>
        <taxon>Hypocreomycetidae</taxon>
        <taxon>Hypocreales</taxon>
        <taxon>Stachybotryaceae</taxon>
        <taxon>Stachybotrys</taxon>
    </lineage>
</organism>
<dbReference type="SMART" id="SM00487">
    <property type="entry name" value="DEXDc"/>
    <property type="match status" value="1"/>
</dbReference>
<dbReference type="PANTHER" id="PTHR47959:SF24">
    <property type="entry name" value="ATP-DEPENDENT RNA HELICASE"/>
    <property type="match status" value="1"/>
</dbReference>
<dbReference type="SMART" id="SM00490">
    <property type="entry name" value="HELICc"/>
    <property type="match status" value="1"/>
</dbReference>
<dbReference type="SUPFAM" id="SSF52540">
    <property type="entry name" value="P-loop containing nucleoside triphosphate hydrolases"/>
    <property type="match status" value="1"/>
</dbReference>
<evidence type="ECO:0000256" key="9">
    <source>
        <dbReference type="PROSITE-ProRule" id="PRU00552"/>
    </source>
</evidence>
<dbReference type="GO" id="GO:0003724">
    <property type="term" value="F:RNA helicase activity"/>
    <property type="evidence" value="ECO:0007669"/>
    <property type="project" value="InterPro"/>
</dbReference>
<dbReference type="InterPro" id="IPR011545">
    <property type="entry name" value="DEAD/DEAH_box_helicase_dom"/>
</dbReference>
<proteinExistence type="inferred from homology"/>
<dbReference type="EMBL" id="JAGPNK010000001">
    <property type="protein sequence ID" value="KAH7328454.1"/>
    <property type="molecule type" value="Genomic_DNA"/>
</dbReference>
<feature type="compositionally biased region" description="Acidic residues" evidence="11">
    <location>
        <begin position="1"/>
        <end position="11"/>
    </location>
</feature>
<evidence type="ECO:0000256" key="1">
    <source>
        <dbReference type="ARBA" id="ARBA00004123"/>
    </source>
</evidence>
<dbReference type="PROSITE" id="PS51195">
    <property type="entry name" value="Q_MOTIF"/>
    <property type="match status" value="1"/>
</dbReference>
<evidence type="ECO:0000313" key="15">
    <source>
        <dbReference type="EMBL" id="KAH7328454.1"/>
    </source>
</evidence>
<dbReference type="AlphaFoldDB" id="A0A8K0WXG2"/>
<dbReference type="InterPro" id="IPR027417">
    <property type="entry name" value="P-loop_NTPase"/>
</dbReference>
<dbReference type="GO" id="GO:0016787">
    <property type="term" value="F:hydrolase activity"/>
    <property type="evidence" value="ECO:0007669"/>
    <property type="project" value="UniProtKB-KW"/>
</dbReference>
<evidence type="ECO:0000256" key="8">
    <source>
        <dbReference type="ARBA" id="ARBA00023242"/>
    </source>
</evidence>
<feature type="compositionally biased region" description="Acidic residues" evidence="11">
    <location>
        <begin position="52"/>
        <end position="67"/>
    </location>
</feature>
<accession>A0A8K0WXG2</accession>
<dbReference type="InterPro" id="IPR050079">
    <property type="entry name" value="DEAD_box_RNA_helicase"/>
</dbReference>
<evidence type="ECO:0000313" key="16">
    <source>
        <dbReference type="Proteomes" id="UP000813444"/>
    </source>
</evidence>
<feature type="domain" description="Helicase ATP-binding" evidence="12">
    <location>
        <begin position="141"/>
        <end position="321"/>
    </location>
</feature>
<keyword evidence="2" id="KW-0690">Ribosome biogenesis</keyword>
<dbReference type="GO" id="GO:0042254">
    <property type="term" value="P:ribosome biogenesis"/>
    <property type="evidence" value="ECO:0007669"/>
    <property type="project" value="UniProtKB-KW"/>
</dbReference>
<evidence type="ECO:0000259" key="14">
    <source>
        <dbReference type="PROSITE" id="PS51195"/>
    </source>
</evidence>
<evidence type="ECO:0000256" key="7">
    <source>
        <dbReference type="ARBA" id="ARBA00022884"/>
    </source>
</evidence>
<evidence type="ECO:0000256" key="6">
    <source>
        <dbReference type="ARBA" id="ARBA00022840"/>
    </source>
</evidence>
<dbReference type="Pfam" id="PF00271">
    <property type="entry name" value="Helicase_C"/>
    <property type="match status" value="1"/>
</dbReference>
<feature type="domain" description="DEAD-box RNA helicase Q" evidence="14">
    <location>
        <begin position="110"/>
        <end position="138"/>
    </location>
</feature>
<dbReference type="GO" id="GO:0005524">
    <property type="term" value="F:ATP binding"/>
    <property type="evidence" value="ECO:0007669"/>
    <property type="project" value="UniProtKB-KW"/>
</dbReference>
<keyword evidence="5 10" id="KW-0347">Helicase</keyword>
<dbReference type="Gene3D" id="3.40.50.300">
    <property type="entry name" value="P-loop containing nucleotide triphosphate hydrolases"/>
    <property type="match status" value="2"/>
</dbReference>
<evidence type="ECO:0000256" key="10">
    <source>
        <dbReference type="RuleBase" id="RU000492"/>
    </source>
</evidence>
<dbReference type="PROSITE" id="PS51194">
    <property type="entry name" value="HELICASE_CTER"/>
    <property type="match status" value="1"/>
</dbReference>
<feature type="region of interest" description="Disordered" evidence="11">
    <location>
        <begin position="1"/>
        <end position="73"/>
    </location>
</feature>
<evidence type="ECO:0000256" key="4">
    <source>
        <dbReference type="ARBA" id="ARBA00022801"/>
    </source>
</evidence>
<sequence>MREPDVEDDSLSDGSSGSRESDYLDNPSSRKRRRYAASSELAAKRSSKELKDDDEDDEEEDEDEEEAEIKRLLPTIAAPSRVRRKPAEADKILPNVVPQTKILAPTDPNITFGSLKVKPWLVQSLSNMAITRPTGIQKGCIPEILKGRDCIGGSRTGSGKTVAFAVPILQRWSEDPSAIFAVVLTPTRELALQIYEQFKAISSPQSLKAILVTGGSDMRPQAIALAQRPHVVIATPGRLADHIRTSGEDTVCGLRRVRYVVLDEADRLLHATGPGSMLPDVEECLSVLPPATERQTLLFTATITPEVRALKDMPQKPGKQPVFVCEVDTQELAIPATLQQMHVQIPVTHKEHYLHVFLLTAANVEKTLIIFCNRTSTADYLHHLLRLLDHRVTSLHSKLPQRQRIDNLARFRASAARILVATDVAARGLDIPEVSMVINYDVPRDPDDYIHRVGRTARAGRKGDAVTFVGQRDVDLVLAIETRVGREMVAWEEEGVNLETRVIRDALKLVSEKKREALLEVEENREVGGKRKRNKTKLRIE</sequence>
<evidence type="ECO:0000256" key="5">
    <source>
        <dbReference type="ARBA" id="ARBA00022806"/>
    </source>
</evidence>
<evidence type="ECO:0000259" key="13">
    <source>
        <dbReference type="PROSITE" id="PS51194"/>
    </source>
</evidence>
<keyword evidence="6 10" id="KW-0067">ATP-binding</keyword>
<dbReference type="GO" id="GO:0005829">
    <property type="term" value="C:cytosol"/>
    <property type="evidence" value="ECO:0007669"/>
    <property type="project" value="TreeGrafter"/>
</dbReference>
<evidence type="ECO:0000256" key="3">
    <source>
        <dbReference type="ARBA" id="ARBA00022741"/>
    </source>
</evidence>
<feature type="short sequence motif" description="Q motif" evidence="9">
    <location>
        <begin position="110"/>
        <end position="138"/>
    </location>
</feature>
<evidence type="ECO:0000256" key="11">
    <source>
        <dbReference type="SAM" id="MobiDB-lite"/>
    </source>
</evidence>
<evidence type="ECO:0000259" key="12">
    <source>
        <dbReference type="PROSITE" id="PS51192"/>
    </source>
</evidence>
<dbReference type="CDD" id="cd18787">
    <property type="entry name" value="SF2_C_DEAD"/>
    <property type="match status" value="1"/>
</dbReference>
<dbReference type="GO" id="GO:0010467">
    <property type="term" value="P:gene expression"/>
    <property type="evidence" value="ECO:0007669"/>
    <property type="project" value="UniProtKB-ARBA"/>
</dbReference>
<dbReference type="PANTHER" id="PTHR47959">
    <property type="entry name" value="ATP-DEPENDENT RNA HELICASE RHLE-RELATED"/>
    <property type="match status" value="1"/>
</dbReference>
<dbReference type="GO" id="GO:0005634">
    <property type="term" value="C:nucleus"/>
    <property type="evidence" value="ECO:0007669"/>
    <property type="project" value="UniProtKB-SubCell"/>
</dbReference>
<feature type="domain" description="Helicase C-terminal" evidence="13">
    <location>
        <begin position="353"/>
        <end position="504"/>
    </location>
</feature>
<keyword evidence="4 10" id="KW-0378">Hydrolase</keyword>
<feature type="compositionally biased region" description="Basic and acidic residues" evidence="11">
    <location>
        <begin position="42"/>
        <end position="51"/>
    </location>
</feature>
<evidence type="ECO:0000256" key="2">
    <source>
        <dbReference type="ARBA" id="ARBA00022517"/>
    </source>
</evidence>
<dbReference type="Proteomes" id="UP000813444">
    <property type="component" value="Unassembled WGS sequence"/>
</dbReference>
<dbReference type="GO" id="GO:0003723">
    <property type="term" value="F:RNA binding"/>
    <property type="evidence" value="ECO:0007669"/>
    <property type="project" value="UniProtKB-KW"/>
</dbReference>
<comment type="subcellular location">
    <subcellularLocation>
        <location evidence="1">Nucleus</location>
    </subcellularLocation>
</comment>
<dbReference type="PROSITE" id="PS00039">
    <property type="entry name" value="DEAD_ATP_HELICASE"/>
    <property type="match status" value="1"/>
</dbReference>
<dbReference type="InterPro" id="IPR000629">
    <property type="entry name" value="RNA-helicase_DEAD-box_CS"/>
</dbReference>
<keyword evidence="16" id="KW-1185">Reference proteome</keyword>
<dbReference type="OrthoDB" id="10261904at2759"/>
<keyword evidence="3 10" id="KW-0547">Nucleotide-binding</keyword>
<dbReference type="InterPro" id="IPR014001">
    <property type="entry name" value="Helicase_ATP-bd"/>
</dbReference>
<reference evidence="15" key="1">
    <citation type="journal article" date="2021" name="Nat. Commun.">
        <title>Genetic determinants of endophytism in the Arabidopsis root mycobiome.</title>
        <authorList>
            <person name="Mesny F."/>
            <person name="Miyauchi S."/>
            <person name="Thiergart T."/>
            <person name="Pickel B."/>
            <person name="Atanasova L."/>
            <person name="Karlsson M."/>
            <person name="Huettel B."/>
            <person name="Barry K.W."/>
            <person name="Haridas S."/>
            <person name="Chen C."/>
            <person name="Bauer D."/>
            <person name="Andreopoulos W."/>
            <person name="Pangilinan J."/>
            <person name="LaButti K."/>
            <person name="Riley R."/>
            <person name="Lipzen A."/>
            <person name="Clum A."/>
            <person name="Drula E."/>
            <person name="Henrissat B."/>
            <person name="Kohler A."/>
            <person name="Grigoriev I.V."/>
            <person name="Martin F.M."/>
            <person name="Hacquard S."/>
        </authorList>
    </citation>
    <scope>NUCLEOTIDE SEQUENCE</scope>
    <source>
        <strain evidence="15">MPI-CAGE-CH-0235</strain>
    </source>
</reference>